<name>K3XCJ6_GLOUD</name>
<dbReference type="OMA" id="KYACHEL"/>
<feature type="compositionally biased region" description="Acidic residues" evidence="1">
    <location>
        <begin position="1562"/>
        <end position="1572"/>
    </location>
</feature>
<proteinExistence type="predicted"/>
<keyword evidence="3" id="KW-1185">Reference proteome</keyword>
<reference evidence="2" key="3">
    <citation type="submission" date="2015-02" db="UniProtKB">
        <authorList>
            <consortium name="EnsemblProtists"/>
        </authorList>
    </citation>
    <scope>IDENTIFICATION</scope>
    <source>
        <strain evidence="2">DAOM BR144</strain>
    </source>
</reference>
<organism evidence="2 3">
    <name type="scientific">Globisporangium ultimum (strain ATCC 200006 / CBS 805.95 / DAOM BR144)</name>
    <name type="common">Pythium ultimum</name>
    <dbReference type="NCBI Taxonomy" id="431595"/>
    <lineage>
        <taxon>Eukaryota</taxon>
        <taxon>Sar</taxon>
        <taxon>Stramenopiles</taxon>
        <taxon>Oomycota</taxon>
        <taxon>Peronosporomycetes</taxon>
        <taxon>Pythiales</taxon>
        <taxon>Pythiaceae</taxon>
        <taxon>Globisporangium</taxon>
    </lineage>
</organism>
<evidence type="ECO:0000313" key="2">
    <source>
        <dbReference type="EnsemblProtists" id="PYU1_T014945"/>
    </source>
</evidence>
<reference evidence="3" key="2">
    <citation type="submission" date="2010-04" db="EMBL/GenBank/DDBJ databases">
        <authorList>
            <person name="Buell R."/>
            <person name="Hamilton J."/>
            <person name="Hostetler J."/>
        </authorList>
    </citation>
    <scope>NUCLEOTIDE SEQUENCE [LARGE SCALE GENOMIC DNA]</scope>
    <source>
        <strain evidence="3">DAOM:BR144</strain>
    </source>
</reference>
<sequence length="2390" mass="267958">MEDDAYEAAVASEGDNASFSVDRDGLLRDFLERFALAVDTPSKRAIVASALLPGSSEALYYSGLCDLHDVQTLLNENTQENDVLAWERLEDKKKALESTVVDLQTRYCHKKAARLQQRLLLLQMELQKRLNKPKEDFQEASLTLASTLGIFFSDQALTSVVTSTNREQHSMLPTKLNNALVDTEQIVTSKLNCLKVYTSDDDLLRAARYALDDLDIYAQELWFHRLHSSELGTDWKPTAEQRWALLELFLDRYCFDYVDVKGYLDVILEDLKRENKTFTNRPFSYRKVHQNLSLAHLKQLQEKAPDLFRDSVQFATHLSKHLEYLSDSRLRELATVTLLHQKLRLLHLQHMDIPCERELVKTLLEYIKVPRLGASYMKPTVSAGIPAEHVAALGSANSLGYDTLTSEADRQVICDVLRGLWSSDSVPESIDSSLAEYLTDDFLRPEKALCKIKAGKGDVLEWTKRLSGVGNSLADLSSTSELTFCTSNPSYFDADDDLTIFIRVRNVKLVTVHLYEIRTIDYYSRLRKEIQGDINLDGLLPNDEQRVDLSHLTPFQESRIPVTFPQAKSKRGVFVVEVLEGGQTCRAILRKGFLRHVERITIEGHELLVLKKEERWSGKILIPFRHRSAANDQYAIVFCHNDFGFFQRSFAYLTEKLELCADMHIDYEQLVPGAKAQLVARPYLLVGETRQEVSFFDTLTQVTMTVKFAKAESEAGGSEEVQAFSGIQHFIESGCSFEIPMDADSFTVTLSARASKTDQSGSSVGDAKYAPPLLSCTKSFQVTRVMKSAGIASLHLTRRPTPSSSTPGYILMVLGHNGEPVPNVEVAVACEHVCFVNKITATLQSSLSGEIDLGQLIGVQKISATLPKHHELGEWDWELPNFCFYQPQNIYCSVGEVIEIPIAPVFRDQMLSWHSHNLVSLCRIIKPARYESVLEHASSTIDVVKNKAGAPVLFSIVAPVSGQYVFYVRPLALKFPITVVGEKNSTLPIQGDVLILKQQLLMSTPCRPLTILSQEIKREGESKQPILEIQLRNFSEKSTHVIVTFKQFLDVERKSIGKSMSGNGLQSTSKSGLRLPDLAFDVSLFENEFLKKRKISDEYKYILERRLLVQSNPSSLLYLGSPIVPKPSLLQNPYEVNSTDMKEVVMDEGEQVHTMGTWVSGDLGGEGAARYRAIISQDLAEGSPSVSFLAKGSQVVMSKLPVGGMVRVNLKELDFFSDKLDSNEGAFEVVVLAIDYDRKQVCSNETAMALTADPHKMVTVRKRDVRLSKDKALDSKKHYLQKQLHEVVLAGEKRVLPRSSSTKYALYESIDDALDLWNTLCTDTDLRELTERLREWPTMNLQSKHRFFFANSSDDLNVFLYRKDNSFFEQFIRPLVEAKISKSLIDHYLLGDEAVIRKLYLAPGVFQELSVIEKLLVAERVSSASDVKRICERVCLDIETATDSNKLVRLFESVLSQGAVKPSEKPQIQEDRHIGNEIRKLSGTISEATLASFRAAAPAPGGSEFAFCAAPAPPIIPYAAKSMSFSRKIMETQPLSRSSGRMDVENTEDSDDDFGIVSINSDDGDSEEDDDMDTSKDELKQKTAKKKREVPYIPPGKVRMLQEKRFYTNQRLHLDGRNNFWKAYAEHILHVKTSLSSRDNACFLSAYFPEALLSLNEGLLALAVLDLPIVPASSTEVRIVSPIGSQVELCPPSDVILYHQNIEFGECAEDPNSNLILKQKIVRYNESRGYASRARDARAVLELIIGSIYTCVVDASNVGSSQLSSVNLLMQIPEGAIPLFESSFFTKNHVIDIPPNQTATHTVDFYFPQAGTFDHYPAHASLDGKVVSWASTRASLEVLQKPTRVDLTSWSDVSARGSLDDVMSYLSNQKKVLNIDLSPLGWRCQGDESFYRGLIGSLREKMIFNENIWKYALRYGDVVGTQELLASSTSLMQSVGMGIDTSFVSAMELYHYERYIKALSSGFDHSEFGPFLHRRVHKVTAGTVASSAGSATKGSRILNKKARNFYNTLCQRLGHFATLDGQQLLVLTYFMLLFHRMEDAISVFGRLQALPVSKRCAVEGTVQYDYVDSYLDLFRDHGDGNTFAVARRNVRKYEKHPYARWRERFVCLGDYVAEFDQFEEKKKLQVVEESTRHDTRVSDSLDSAPVTATVQVKLDAIVSGSEVHLTSQLLGKCDISFYPIDVEFMFSTEPFKTFSDSASSSASLLLIQPRSSITVDLEPAQSEDAVSKTVVQIPDALADQQMMVRIRERIETREIETVAAPIDLTRSYFNSTLHVEVMKQSGILQVFRKGLPVSKCYVKVYAKVSSSSLSGAASGGRKSSVKAQFYKDGYTDVLGKFDYAGVNGDLIERVEKFSILTSHVKFGTSVQQVDPPMLATTLGDFQHQETHDTL</sequence>
<protein>
    <submittedName>
        <fullName evidence="2">Uncharacterized protein</fullName>
    </submittedName>
</protein>
<dbReference type="EnsemblProtists" id="PYU1_T014945">
    <property type="protein sequence ID" value="PYU1_T014945"/>
    <property type="gene ID" value="PYU1_G014914"/>
</dbReference>
<dbReference type="InParanoid" id="K3XCJ6"/>
<dbReference type="VEuPathDB" id="FungiDB:PYU1_G014914"/>
<dbReference type="EMBL" id="ADOS01001531">
    <property type="status" value="NOT_ANNOTATED_CDS"/>
    <property type="molecule type" value="Genomic_DNA"/>
</dbReference>
<reference evidence="3" key="1">
    <citation type="journal article" date="2010" name="Genome Biol.">
        <title>Genome sequence of the necrotrophic plant pathogen Pythium ultimum reveals original pathogenicity mechanisms and effector repertoire.</title>
        <authorList>
            <person name="Levesque C.A."/>
            <person name="Brouwer H."/>
            <person name="Cano L."/>
            <person name="Hamilton J.P."/>
            <person name="Holt C."/>
            <person name="Huitema E."/>
            <person name="Raffaele S."/>
            <person name="Robideau G.P."/>
            <person name="Thines M."/>
            <person name="Win J."/>
            <person name="Zerillo M.M."/>
            <person name="Beakes G.W."/>
            <person name="Boore J.L."/>
            <person name="Busam D."/>
            <person name="Dumas B."/>
            <person name="Ferriera S."/>
            <person name="Fuerstenberg S.I."/>
            <person name="Gachon C.M."/>
            <person name="Gaulin E."/>
            <person name="Govers F."/>
            <person name="Grenville-Briggs L."/>
            <person name="Horner N."/>
            <person name="Hostetler J."/>
            <person name="Jiang R.H."/>
            <person name="Johnson J."/>
            <person name="Krajaejun T."/>
            <person name="Lin H."/>
            <person name="Meijer H.J."/>
            <person name="Moore B."/>
            <person name="Morris P."/>
            <person name="Phuntmart V."/>
            <person name="Puiu D."/>
            <person name="Shetty J."/>
            <person name="Stajich J.E."/>
            <person name="Tripathy S."/>
            <person name="Wawra S."/>
            <person name="van West P."/>
            <person name="Whitty B.R."/>
            <person name="Coutinho P.M."/>
            <person name="Henrissat B."/>
            <person name="Martin F."/>
            <person name="Thomas P.D."/>
            <person name="Tyler B.M."/>
            <person name="De Vries R.P."/>
            <person name="Kamoun S."/>
            <person name="Yandell M."/>
            <person name="Tisserat N."/>
            <person name="Buell C.R."/>
        </authorList>
    </citation>
    <scope>NUCLEOTIDE SEQUENCE</scope>
    <source>
        <strain evidence="3">DAOM:BR144</strain>
    </source>
</reference>
<feature type="region of interest" description="Disordered" evidence="1">
    <location>
        <begin position="1531"/>
        <end position="1588"/>
    </location>
</feature>
<evidence type="ECO:0000256" key="1">
    <source>
        <dbReference type="SAM" id="MobiDB-lite"/>
    </source>
</evidence>
<dbReference type="eggNOG" id="ENOG502QT0W">
    <property type="taxonomic scope" value="Eukaryota"/>
</dbReference>
<accession>K3XCJ6</accession>
<evidence type="ECO:0000313" key="3">
    <source>
        <dbReference type="Proteomes" id="UP000019132"/>
    </source>
</evidence>
<dbReference type="Proteomes" id="UP000019132">
    <property type="component" value="Unassembled WGS sequence"/>
</dbReference>
<dbReference type="HOGENOM" id="CLU_230958_0_0_1"/>
<feature type="compositionally biased region" description="Acidic residues" evidence="1">
    <location>
        <begin position="1545"/>
        <end position="1554"/>
    </location>
</feature>
<dbReference type="STRING" id="431595.K3XCJ6"/>